<dbReference type="SFLD" id="SFLDG01121">
    <property type="entry name" value="Diphthamide_biosynthesis"/>
    <property type="match status" value="1"/>
</dbReference>
<proteinExistence type="inferred from homology"/>
<feature type="region of interest" description="Disordered" evidence="8">
    <location>
        <begin position="83"/>
        <end position="109"/>
    </location>
</feature>
<feature type="compositionally biased region" description="Acidic residues" evidence="8">
    <location>
        <begin position="424"/>
        <end position="451"/>
    </location>
</feature>
<evidence type="ECO:0000256" key="4">
    <source>
        <dbReference type="ARBA" id="ARBA00022723"/>
    </source>
</evidence>
<dbReference type="RefSeq" id="XP_070919403.1">
    <property type="nucleotide sequence ID" value="XM_071063302.1"/>
</dbReference>
<dbReference type="Gene3D" id="3.40.50.11860">
    <property type="entry name" value="Diphthamide synthesis DPH1/DPH2 domain 3"/>
    <property type="match status" value="1"/>
</dbReference>
<dbReference type="InterPro" id="IPR042265">
    <property type="entry name" value="DPH1/DPH2_3"/>
</dbReference>
<evidence type="ECO:0000256" key="6">
    <source>
        <dbReference type="ARBA" id="ARBA00023014"/>
    </source>
</evidence>
<gene>
    <name evidence="9" type="primary">DPH2</name>
    <name evidence="9" type="ORF">MFIFM68171_07882</name>
</gene>
<comment type="pathway">
    <text evidence="2 7">Protein modification; peptidyl-diphthamide biosynthesis.</text>
</comment>
<dbReference type="PANTHER" id="PTHR10762:SF2">
    <property type="entry name" value="2-(3-AMINO-3-CARBOXYPROPYL)HISTIDINE SYNTHASE SUBUNIT 2"/>
    <property type="match status" value="1"/>
</dbReference>
<dbReference type="InterPro" id="IPR010014">
    <property type="entry name" value="DHP2"/>
</dbReference>
<dbReference type="SFLD" id="SFLDF00408">
    <property type="entry name" value="Diphthamide_biosynthesis_famil"/>
    <property type="match status" value="1"/>
</dbReference>
<evidence type="ECO:0000256" key="8">
    <source>
        <dbReference type="SAM" id="MobiDB-lite"/>
    </source>
</evidence>
<evidence type="ECO:0000313" key="10">
    <source>
        <dbReference type="Proteomes" id="UP001628179"/>
    </source>
</evidence>
<dbReference type="InterPro" id="IPR016435">
    <property type="entry name" value="DPH1/DPH2"/>
</dbReference>
<comment type="caution">
    <text evidence="9">The sequence shown here is derived from an EMBL/GenBank/DDBJ whole genome shotgun (WGS) entry which is preliminary data.</text>
</comment>
<dbReference type="EMBL" id="BAAFSV010000004">
    <property type="protein sequence ID" value="GAB1317672.1"/>
    <property type="molecule type" value="Genomic_DNA"/>
</dbReference>
<comment type="similarity">
    <text evidence="3 7">Belongs to the DPH1/DPH2 family. DPH2 subfamily.</text>
</comment>
<dbReference type="InterPro" id="IPR042263">
    <property type="entry name" value="DPH1/DPH2_1"/>
</dbReference>
<evidence type="ECO:0000256" key="7">
    <source>
        <dbReference type="RuleBase" id="RU364133"/>
    </source>
</evidence>
<dbReference type="NCBIfam" id="TIGR00272">
    <property type="entry name" value="DPH2"/>
    <property type="match status" value="1"/>
</dbReference>
<feature type="region of interest" description="Disordered" evidence="8">
    <location>
        <begin position="408"/>
        <end position="494"/>
    </location>
</feature>
<comment type="cofactor">
    <cofactor evidence="1">
        <name>[4Fe-4S] cluster</name>
        <dbReference type="ChEBI" id="CHEBI:49883"/>
    </cofactor>
</comment>
<reference evidence="9 10" key="1">
    <citation type="submission" date="2024-09" db="EMBL/GenBank/DDBJ databases">
        <title>Itraconazole resistance in Madurella fahalii resulting from another homologue of gene encoding cytochrome P450 14-alpha sterol demethylase (CYP51).</title>
        <authorList>
            <person name="Yoshioka I."/>
            <person name="Fahal A.H."/>
            <person name="Kaneko S."/>
            <person name="Yaguchi T."/>
        </authorList>
    </citation>
    <scope>NUCLEOTIDE SEQUENCE [LARGE SCALE GENOMIC DNA]</scope>
    <source>
        <strain evidence="9 10">IFM 68171</strain>
    </source>
</reference>
<comment type="function">
    <text evidence="7">Required for the first step of diphthamide biosynthesis, a post-translational modification of histidine which occurs in elongation factor 2. DPH1 and DPH2 transfer a 3-amino-3-carboxypropyl (ACP) group from S-adenosyl-L-methionine (SAM) to a histidine residue, the reaction is assisted by a reduction system comprising DPH3 and a NADH-dependent reductase. Facilitates the reduction of the catalytic iron-sulfur cluster found in the DPH1 subunit.</text>
</comment>
<keyword evidence="5 7" id="KW-0408">Iron</keyword>
<dbReference type="Gene3D" id="3.40.50.11840">
    <property type="entry name" value="Diphthamide synthesis DPH1/DPH2 domain 1"/>
    <property type="match status" value="1"/>
</dbReference>
<evidence type="ECO:0000256" key="3">
    <source>
        <dbReference type="ARBA" id="ARBA00006179"/>
    </source>
</evidence>
<dbReference type="SFLD" id="SFLDS00032">
    <property type="entry name" value="Radical_SAM_3-amino-3-carboxyp"/>
    <property type="match status" value="1"/>
</dbReference>
<protein>
    <recommendedName>
        <fullName evidence="7">2-(3-amino-3-carboxypropyl)histidine synthase subunit 2</fullName>
    </recommendedName>
</protein>
<dbReference type="Pfam" id="PF01866">
    <property type="entry name" value="Diphthamide_syn"/>
    <property type="match status" value="1"/>
</dbReference>
<dbReference type="Proteomes" id="UP001628179">
    <property type="component" value="Unassembled WGS sequence"/>
</dbReference>
<name>A0ABQ0GIS6_9PEZI</name>
<evidence type="ECO:0000313" key="9">
    <source>
        <dbReference type="EMBL" id="GAB1317672.1"/>
    </source>
</evidence>
<dbReference type="NCBIfam" id="TIGR00322">
    <property type="entry name" value="diphth2_R"/>
    <property type="match status" value="1"/>
</dbReference>
<organism evidence="9 10">
    <name type="scientific">Madurella fahalii</name>
    <dbReference type="NCBI Taxonomy" id="1157608"/>
    <lineage>
        <taxon>Eukaryota</taxon>
        <taxon>Fungi</taxon>
        <taxon>Dikarya</taxon>
        <taxon>Ascomycota</taxon>
        <taxon>Pezizomycotina</taxon>
        <taxon>Sordariomycetes</taxon>
        <taxon>Sordariomycetidae</taxon>
        <taxon>Sordariales</taxon>
        <taxon>Sordariales incertae sedis</taxon>
        <taxon>Madurella</taxon>
    </lineage>
</organism>
<dbReference type="GeneID" id="98178625"/>
<evidence type="ECO:0000256" key="1">
    <source>
        <dbReference type="ARBA" id="ARBA00001966"/>
    </source>
</evidence>
<evidence type="ECO:0000256" key="5">
    <source>
        <dbReference type="ARBA" id="ARBA00023004"/>
    </source>
</evidence>
<keyword evidence="7" id="KW-0963">Cytoplasm</keyword>
<keyword evidence="10" id="KW-1185">Reference proteome</keyword>
<keyword evidence="4 7" id="KW-0479">Metal-binding</keyword>
<comment type="subcellular location">
    <subcellularLocation>
        <location evidence="7">Cytoplasm</location>
    </subcellularLocation>
</comment>
<evidence type="ECO:0000256" key="2">
    <source>
        <dbReference type="ARBA" id="ARBA00005156"/>
    </source>
</evidence>
<accession>A0ABQ0GIS6</accession>
<keyword evidence="6 7" id="KW-0411">Iron-sulfur</keyword>
<sequence length="561" mass="59682">MASELSTAPVLSTPADHLFDYAVSETEVQAERISDNELRDIYEIARTAQEVRQGGWKRVALQFPDSMLRDAPRVVQALNAELETLPRPSDPSDATTTTTNGSGSGQPAATPERIYILADTSYSSCCVDEIAAEHVDADVVVHYGRACLSPTSRLPVIYVFTHHNLDHEATIHAFTKQYPDKEARIVLMADVTYQNHVPVLAKELHALGYTNLLSTSIIHDPTGKIPNRKLTAPQGTDLPAEHSAVDLATHSVFHISTPPTALLLALSSRVQALHIHPASPSSSATQPPTTRLLGRRYARLLSLASAGVVGILVNTLSVSNYLASVDRIRRQIAAAGKKSYTVVVGKLNPAKLANFAEVDGWVVVGCWESSLVEDDAGFYKPVVTPFELGVALVGDDKRVWTGEWWGGIEKVGAPGGEEGRGVEDGDGDGEGDGGGEGEGEGDEEGDEEESAPPEFDLRTGRLVSHSRPMRAGPRKTDKQEGGGAVGGATGSSIGSSALALRPKAELATVNGIVSPGAEFLRSQRTWQGLGSDFAVEESTAIEEGRSGVARGYTVGDGGERR</sequence>
<dbReference type="PANTHER" id="PTHR10762">
    <property type="entry name" value="DIPHTHAMIDE BIOSYNTHESIS PROTEIN"/>
    <property type="match status" value="1"/>
</dbReference>